<dbReference type="STRING" id="857967.G0QWB4"/>
<dbReference type="SMART" id="SM00913">
    <property type="entry name" value="IBN_N"/>
    <property type="match status" value="1"/>
</dbReference>
<organism evidence="9 10">
    <name type="scientific">Ichthyophthirius multifiliis</name>
    <name type="common">White spot disease agent</name>
    <name type="synonym">Ich</name>
    <dbReference type="NCBI Taxonomy" id="5932"/>
    <lineage>
        <taxon>Eukaryota</taxon>
        <taxon>Sar</taxon>
        <taxon>Alveolata</taxon>
        <taxon>Ciliophora</taxon>
        <taxon>Intramacronucleata</taxon>
        <taxon>Oligohymenophorea</taxon>
        <taxon>Hymenostomatida</taxon>
        <taxon>Ophryoglenina</taxon>
        <taxon>Ichthyophthirius</taxon>
    </lineage>
</organism>
<dbReference type="eggNOG" id="KOG1991">
    <property type="taxonomic scope" value="Eukaryota"/>
</dbReference>
<dbReference type="GeneID" id="14906604"/>
<sequence length="1044" mass="120594">MIDTVTLVQVFEGLLSNMPLKVQQSEQFINQNQLQPNYCIQLMILADNPQYSQQIRLSAVTNIKNTIEKYWITTNMNNNTALSLQDKATIKQSIADAFIRSSSDNQIFVLYKQIITKIINYDYPNEWPEILTNILTRLGSSQNFEEIHVCLITLQKIFKKYEVELESNVLDHLLSKSIIIIQNLAGQLLQNYNLQTAYQLKCILKIYLHSINMNFPLILADQNTLQNWLVIIKLVLDYQIIQESTNIEKNPFWKNKKTSIDILIKMLQKHCLKNSKDKIQKQVACLFLQKYSGSFVQSILNILFNELLKGKQVPEVVINCCLQFLLYSQNYDETFDVLHPIFEQIIFDLCIPMLQPTAQDTDLYNSDPEDYIRKNEDNISIAVNKNASVKLIIEACKVNNPKGEAYINLIFNFIVQCLNNNINPRNNLNISIAFKEGIINLLGIIRDQVLTIYEVKEITVQLENVLQNYIIPLFQSDIGILKARVCQTIGIFGGIQFTNPYNLQNIITGLSQCMINGDLVLKTQSSIALQYYINQEGVKDLIRPGLSDMLSIYIKLMNKLDNDSLVSALEVIVSNFTEEIAPYAYDLAFHLSSVFYRYKNKEVGEEENCEDGEVSGAECLQAIINILEAPLEVQVYQKIEKDFLSKLIVECFVDKEQRYLEEGFSILNILLFKMNQIPSSLWIFYPFMCYCIIGVPQNINLSQIQYNEEYYQLFSVLVNSTENQKQQWAQVVDSMVGPLKNYFQKGKDIILQQNDIFGQNLVKLLFDLVEGIYQNQKNFTYTEQAIATSLIIGFVENMQSPQIDHILQNIIEQGLSKIKNSINKNVKIINIQLISICLYYNPLLTLNFLVEFQCLDYYFQAYFENLGVFKTDFEKQRMLVGISSILKLQQSQLPQGILNSFQGLVCYLVQLTTEIIKLREKGENKEDNNCNSNNELQKLQQQLQQYNDNTPGENIAESDEEEDDEEDEDFDDNVEMRSKVVYKYISPLEMFDEILYLEKVVLDQMQNDAGMYGFIIGCLGEDQKNQLNSNFNFVKCQNKQQLQS</sequence>
<dbReference type="AlphaFoldDB" id="G0QWB4"/>
<dbReference type="GO" id="GO:0005635">
    <property type="term" value="C:nuclear envelope"/>
    <property type="evidence" value="ECO:0007669"/>
    <property type="project" value="TreeGrafter"/>
</dbReference>
<keyword evidence="6" id="KW-0539">Nucleus</keyword>
<dbReference type="RefSeq" id="XP_004032073.1">
    <property type="nucleotide sequence ID" value="XM_004032025.1"/>
</dbReference>
<dbReference type="GO" id="GO:0031267">
    <property type="term" value="F:small GTPase binding"/>
    <property type="evidence" value="ECO:0007669"/>
    <property type="project" value="InterPro"/>
</dbReference>
<dbReference type="InterPro" id="IPR011989">
    <property type="entry name" value="ARM-like"/>
</dbReference>
<dbReference type="GO" id="GO:0006606">
    <property type="term" value="P:protein import into nucleus"/>
    <property type="evidence" value="ECO:0007669"/>
    <property type="project" value="TreeGrafter"/>
</dbReference>
<dbReference type="InterPro" id="IPR001494">
    <property type="entry name" value="Importin-beta_N"/>
</dbReference>
<evidence type="ECO:0000256" key="2">
    <source>
        <dbReference type="ARBA" id="ARBA00004496"/>
    </source>
</evidence>
<evidence type="ECO:0000256" key="6">
    <source>
        <dbReference type="ARBA" id="ARBA00023242"/>
    </source>
</evidence>
<dbReference type="GO" id="GO:0005829">
    <property type="term" value="C:cytosol"/>
    <property type="evidence" value="ECO:0007669"/>
    <property type="project" value="TreeGrafter"/>
</dbReference>
<dbReference type="InParanoid" id="G0QWB4"/>
<gene>
    <name evidence="9" type="ORF">IMG5_130780</name>
</gene>
<evidence type="ECO:0000256" key="7">
    <source>
        <dbReference type="SAM" id="MobiDB-lite"/>
    </source>
</evidence>
<evidence type="ECO:0000256" key="1">
    <source>
        <dbReference type="ARBA" id="ARBA00004123"/>
    </source>
</evidence>
<keyword evidence="4" id="KW-0963">Cytoplasm</keyword>
<dbReference type="Pfam" id="PF03810">
    <property type="entry name" value="IBN_N"/>
    <property type="match status" value="1"/>
</dbReference>
<feature type="compositionally biased region" description="Acidic residues" evidence="7">
    <location>
        <begin position="956"/>
        <end position="972"/>
    </location>
</feature>
<dbReference type="OMA" id="WVAKTSW"/>
<accession>G0QWB4</accession>
<comment type="subcellular location">
    <subcellularLocation>
        <location evidence="2">Cytoplasm</location>
    </subcellularLocation>
    <subcellularLocation>
        <location evidence="1">Nucleus</location>
    </subcellularLocation>
</comment>
<feature type="region of interest" description="Disordered" evidence="7">
    <location>
        <begin position="948"/>
        <end position="972"/>
    </location>
</feature>
<proteinExistence type="predicted"/>
<dbReference type="PROSITE" id="PS50166">
    <property type="entry name" value="IMPORTIN_B_NT"/>
    <property type="match status" value="1"/>
</dbReference>
<evidence type="ECO:0000313" key="9">
    <source>
        <dbReference type="EMBL" id="EGR30486.1"/>
    </source>
</evidence>
<evidence type="ECO:0000256" key="3">
    <source>
        <dbReference type="ARBA" id="ARBA00022448"/>
    </source>
</evidence>
<evidence type="ECO:0000256" key="4">
    <source>
        <dbReference type="ARBA" id="ARBA00022490"/>
    </source>
</evidence>
<evidence type="ECO:0000313" key="10">
    <source>
        <dbReference type="Proteomes" id="UP000008983"/>
    </source>
</evidence>
<dbReference type="PANTHER" id="PTHR10997:SF18">
    <property type="entry name" value="D-IMPORTIN 7_RANBP7"/>
    <property type="match status" value="1"/>
</dbReference>
<keyword evidence="10" id="KW-1185">Reference proteome</keyword>
<keyword evidence="5" id="KW-0653">Protein transport</keyword>
<name>G0QWB4_ICHMU</name>
<dbReference type="Proteomes" id="UP000008983">
    <property type="component" value="Unassembled WGS sequence"/>
</dbReference>
<dbReference type="PANTHER" id="PTHR10997">
    <property type="entry name" value="IMPORTIN-7, 8, 11"/>
    <property type="match status" value="1"/>
</dbReference>
<evidence type="ECO:0000256" key="5">
    <source>
        <dbReference type="ARBA" id="ARBA00022927"/>
    </source>
</evidence>
<dbReference type="FunCoup" id="G0QWB4">
    <property type="interactions" value="391"/>
</dbReference>
<evidence type="ECO:0000259" key="8">
    <source>
        <dbReference type="PROSITE" id="PS50166"/>
    </source>
</evidence>
<protein>
    <recommendedName>
        <fullName evidence="8">Importin N-terminal domain-containing protein</fullName>
    </recommendedName>
</protein>
<dbReference type="SUPFAM" id="SSF48371">
    <property type="entry name" value="ARM repeat"/>
    <property type="match status" value="1"/>
</dbReference>
<reference evidence="9 10" key="1">
    <citation type="submission" date="2011-07" db="EMBL/GenBank/DDBJ databases">
        <authorList>
            <person name="Coyne R."/>
            <person name="Brami D."/>
            <person name="Johnson J."/>
            <person name="Hostetler J."/>
            <person name="Hannick L."/>
            <person name="Clark T."/>
            <person name="Cassidy-Hanley D."/>
            <person name="Inman J."/>
        </authorList>
    </citation>
    <scope>NUCLEOTIDE SEQUENCE [LARGE SCALE GENOMIC DNA]</scope>
    <source>
        <strain evidence="9 10">G5</strain>
    </source>
</reference>
<keyword evidence="3" id="KW-0813">Transport</keyword>
<feature type="domain" description="Importin N-terminal" evidence="8">
    <location>
        <begin position="25"/>
        <end position="100"/>
    </location>
</feature>
<dbReference type="EMBL" id="GL983987">
    <property type="protein sequence ID" value="EGR30486.1"/>
    <property type="molecule type" value="Genomic_DNA"/>
</dbReference>
<dbReference type="Gene3D" id="1.25.10.10">
    <property type="entry name" value="Leucine-rich Repeat Variant"/>
    <property type="match status" value="1"/>
</dbReference>
<dbReference type="InterPro" id="IPR016024">
    <property type="entry name" value="ARM-type_fold"/>
</dbReference>
<dbReference type="OrthoDB" id="760868at2759"/>